<organism evidence="4 5">
    <name type="scientific">Setaria viridis</name>
    <name type="common">Green bristlegrass</name>
    <name type="synonym">Setaria italica subsp. viridis</name>
    <dbReference type="NCBI Taxonomy" id="4556"/>
    <lineage>
        <taxon>Eukaryota</taxon>
        <taxon>Viridiplantae</taxon>
        <taxon>Streptophyta</taxon>
        <taxon>Embryophyta</taxon>
        <taxon>Tracheophyta</taxon>
        <taxon>Spermatophyta</taxon>
        <taxon>Magnoliopsida</taxon>
        <taxon>Liliopsida</taxon>
        <taxon>Poales</taxon>
        <taxon>Poaceae</taxon>
        <taxon>PACMAD clade</taxon>
        <taxon>Panicoideae</taxon>
        <taxon>Panicodae</taxon>
        <taxon>Paniceae</taxon>
        <taxon>Cenchrinae</taxon>
        <taxon>Setaria</taxon>
    </lineage>
</organism>
<comment type="subcellular location">
    <subcellularLocation>
        <location evidence="1">Secreted</location>
    </subcellularLocation>
</comment>
<dbReference type="GO" id="GO:0005576">
    <property type="term" value="C:extracellular region"/>
    <property type="evidence" value="ECO:0007669"/>
    <property type="project" value="UniProtKB-SubCell"/>
</dbReference>
<reference evidence="4" key="1">
    <citation type="submission" date="2019-03" db="EMBL/GenBank/DDBJ databases">
        <title>WGS assembly of Setaria viridis.</title>
        <authorList>
            <person name="Huang P."/>
            <person name="Jenkins J."/>
            <person name="Grimwood J."/>
            <person name="Barry K."/>
            <person name="Healey A."/>
            <person name="Mamidi S."/>
            <person name="Sreedasyam A."/>
            <person name="Shu S."/>
            <person name="Feldman M."/>
            <person name="Wu J."/>
            <person name="Yu Y."/>
            <person name="Chen C."/>
            <person name="Johnson J."/>
            <person name="Rokhsar D."/>
            <person name="Baxter I."/>
            <person name="Schmutz J."/>
            <person name="Brutnell T."/>
            <person name="Kellogg E."/>
        </authorList>
    </citation>
    <scope>NUCLEOTIDE SEQUENCE [LARGE SCALE GENOMIC DNA]</scope>
</reference>
<evidence type="ECO:0000313" key="5">
    <source>
        <dbReference type="Proteomes" id="UP000298652"/>
    </source>
</evidence>
<dbReference type="SUPFAM" id="SSF49363">
    <property type="entry name" value="Purple acid phosphatase, N-terminal domain"/>
    <property type="match status" value="1"/>
</dbReference>
<gene>
    <name evidence="4" type="ORF">SEVIR_6G229932v2</name>
</gene>
<accession>A0A4U6UAI3</accession>
<dbReference type="PANTHER" id="PTHR45778">
    <property type="entry name" value="PURPLE ACID PHOSPHATASE-RELATED"/>
    <property type="match status" value="1"/>
</dbReference>
<name>A0A4U6UAI3_SETVI</name>
<dbReference type="InterPro" id="IPR015914">
    <property type="entry name" value="PAPs_N"/>
</dbReference>
<dbReference type="PANTHER" id="PTHR45778:SF6">
    <property type="entry name" value="INACTIVE PURPLE ACID PHOSPHATASE 24-RELATED"/>
    <property type="match status" value="1"/>
</dbReference>
<proteinExistence type="predicted"/>
<dbReference type="InterPro" id="IPR008963">
    <property type="entry name" value="Purple_acid_Pase-like_N"/>
</dbReference>
<evidence type="ECO:0000256" key="2">
    <source>
        <dbReference type="ARBA" id="ARBA00022525"/>
    </source>
</evidence>
<dbReference type="GO" id="GO:0003993">
    <property type="term" value="F:acid phosphatase activity"/>
    <property type="evidence" value="ECO:0007669"/>
    <property type="project" value="InterPro"/>
</dbReference>
<feature type="domain" description="Purple acid phosphatase N-terminal" evidence="3">
    <location>
        <begin position="13"/>
        <end position="53"/>
    </location>
</feature>
<dbReference type="EMBL" id="CM016557">
    <property type="protein sequence ID" value="TKW11384.1"/>
    <property type="molecule type" value="Genomic_DNA"/>
</dbReference>
<dbReference type="AlphaFoldDB" id="A0A4U6UAI3"/>
<dbReference type="Proteomes" id="UP000298652">
    <property type="component" value="Chromosome 6"/>
</dbReference>
<evidence type="ECO:0000256" key="1">
    <source>
        <dbReference type="ARBA" id="ARBA00004613"/>
    </source>
</evidence>
<sequence>MCGEPARTVGWRDPGFIHTAFMKGLWPNKEYYYKIGHELQDGSVVWGKPYTFRAPPSTGQNSLQRVIVFGDMGKAERDGSNEFANYQPGSLNTTDALVRDLDNYAHGYISQWDQFTAQVAPITATNCMIASTVVTTRGTGPTPAGSSTSRTPAASAACWPGRDHVLLPGREQSQLLVQGGLRDVSVLHHRLRARLAGGHGAVQVHQALPLDGGPEAPALAHLHGAPRPGLLLQRPVRHEGLLRGARGQREHAEAAVEVPRRHHFLRPRP</sequence>
<dbReference type="Gene3D" id="2.60.40.380">
    <property type="entry name" value="Purple acid phosphatase-like, N-terminal"/>
    <property type="match status" value="1"/>
</dbReference>
<dbReference type="GO" id="GO:0046872">
    <property type="term" value="F:metal ion binding"/>
    <property type="evidence" value="ECO:0007669"/>
    <property type="project" value="InterPro"/>
</dbReference>
<keyword evidence="5" id="KW-1185">Reference proteome</keyword>
<dbReference type="Gramene" id="TKW11384">
    <property type="protein sequence ID" value="TKW11384"/>
    <property type="gene ID" value="SEVIR_6G229932v2"/>
</dbReference>
<evidence type="ECO:0000259" key="3">
    <source>
        <dbReference type="Pfam" id="PF16656"/>
    </source>
</evidence>
<keyword evidence="2" id="KW-0964">Secreted</keyword>
<protein>
    <recommendedName>
        <fullName evidence="3">Purple acid phosphatase N-terminal domain-containing protein</fullName>
    </recommendedName>
</protein>
<dbReference type="Pfam" id="PF16656">
    <property type="entry name" value="Pur_ac_phosph_N"/>
    <property type="match status" value="1"/>
</dbReference>
<evidence type="ECO:0000313" key="4">
    <source>
        <dbReference type="EMBL" id="TKW11384.1"/>
    </source>
</evidence>